<organism evidence="1 2">
    <name type="scientific">Kingdonia uniflora</name>
    <dbReference type="NCBI Taxonomy" id="39325"/>
    <lineage>
        <taxon>Eukaryota</taxon>
        <taxon>Viridiplantae</taxon>
        <taxon>Streptophyta</taxon>
        <taxon>Embryophyta</taxon>
        <taxon>Tracheophyta</taxon>
        <taxon>Spermatophyta</taxon>
        <taxon>Magnoliopsida</taxon>
        <taxon>Ranunculales</taxon>
        <taxon>Circaeasteraceae</taxon>
        <taxon>Kingdonia</taxon>
    </lineage>
</organism>
<proteinExistence type="predicted"/>
<dbReference type="EMBL" id="JACGCM010001659">
    <property type="protein sequence ID" value="KAF6151899.1"/>
    <property type="molecule type" value="Genomic_DNA"/>
</dbReference>
<gene>
    <name evidence="1" type="ORF">GIB67_010473</name>
</gene>
<protein>
    <recommendedName>
        <fullName evidence="3">Transposase-associated domain-containing protein</fullName>
    </recommendedName>
</protein>
<sequence>MKASRLTYNFLNGARSFIDYVKQTLGDMAYFPCNKCRNANGNPNESLITQHDGIERPRMFDLVDDAFGYIQSEDLNEGTQDGSYKGVDEFSEEEIEYQKLKDDASRPLYPSCSPADIMMSVTIQNPNAKEEDSALMHVCYISMHSLVKEIIEKNPQSKYNDVDHDHLAQVLGKESYIDLKNWFSQYKAKNDVKLDSLRDMVTSLRLFERAMTPTVNVDRSRVLPVVGFLTFLDARKGLKMLPILGSVIPYFYGYL</sequence>
<evidence type="ECO:0000313" key="2">
    <source>
        <dbReference type="Proteomes" id="UP000541444"/>
    </source>
</evidence>
<comment type="caution">
    <text evidence="1">The sequence shown here is derived from an EMBL/GenBank/DDBJ whole genome shotgun (WGS) entry which is preliminary data.</text>
</comment>
<evidence type="ECO:0000313" key="1">
    <source>
        <dbReference type="EMBL" id="KAF6151899.1"/>
    </source>
</evidence>
<dbReference type="AlphaFoldDB" id="A0A7J7MAJ8"/>
<name>A0A7J7MAJ8_9MAGN</name>
<keyword evidence="2" id="KW-1185">Reference proteome</keyword>
<accession>A0A7J7MAJ8</accession>
<reference evidence="1 2" key="1">
    <citation type="journal article" date="2020" name="IScience">
        <title>Genome Sequencing of the Endangered Kingdonia uniflora (Circaeasteraceae, Ranunculales) Reveals Potential Mechanisms of Evolutionary Specialization.</title>
        <authorList>
            <person name="Sun Y."/>
            <person name="Deng T."/>
            <person name="Zhang A."/>
            <person name="Moore M.J."/>
            <person name="Landis J.B."/>
            <person name="Lin N."/>
            <person name="Zhang H."/>
            <person name="Zhang X."/>
            <person name="Huang J."/>
            <person name="Zhang X."/>
            <person name="Sun H."/>
            <person name="Wang H."/>
        </authorList>
    </citation>
    <scope>NUCLEOTIDE SEQUENCE [LARGE SCALE GENOMIC DNA]</scope>
    <source>
        <strain evidence="1">TB1705</strain>
        <tissue evidence="1">Leaf</tissue>
    </source>
</reference>
<evidence type="ECO:0008006" key="3">
    <source>
        <dbReference type="Google" id="ProtNLM"/>
    </source>
</evidence>
<dbReference type="Proteomes" id="UP000541444">
    <property type="component" value="Unassembled WGS sequence"/>
</dbReference>